<gene>
    <name evidence="2" type="ORF">ACFQ16_10235</name>
</gene>
<dbReference type="InterPro" id="IPR013784">
    <property type="entry name" value="Carb-bd-like_fold"/>
</dbReference>
<dbReference type="SUPFAM" id="SSF49452">
    <property type="entry name" value="Starch-binding domain-like"/>
    <property type="match status" value="1"/>
</dbReference>
<dbReference type="Pfam" id="PF13620">
    <property type="entry name" value="CarboxypepD_reg"/>
    <property type="match status" value="1"/>
</dbReference>
<dbReference type="Pfam" id="PF14065">
    <property type="entry name" value="Pvc16_N"/>
    <property type="match status" value="1"/>
</dbReference>
<keyword evidence="3" id="KW-1185">Reference proteome</keyword>
<name>A0ABW3FQY3_9PSEU</name>
<evidence type="ECO:0000313" key="3">
    <source>
        <dbReference type="Proteomes" id="UP001597018"/>
    </source>
</evidence>
<comment type="caution">
    <text evidence="2">The sequence shown here is derived from an EMBL/GenBank/DDBJ whole genome shotgun (WGS) entry which is preliminary data.</text>
</comment>
<dbReference type="RefSeq" id="WP_263247387.1">
    <property type="nucleotide sequence ID" value="NZ_BAABLT010000020.1"/>
</dbReference>
<dbReference type="Proteomes" id="UP001597018">
    <property type="component" value="Unassembled WGS sequence"/>
</dbReference>
<dbReference type="EMBL" id="JBHTIW010000005">
    <property type="protein sequence ID" value="MFD0920119.1"/>
    <property type="molecule type" value="Genomic_DNA"/>
</dbReference>
<feature type="domain" description="Pvc16 N-terminal" evidence="1">
    <location>
        <begin position="5"/>
        <end position="178"/>
    </location>
</feature>
<evidence type="ECO:0000313" key="2">
    <source>
        <dbReference type="EMBL" id="MFD0920119.1"/>
    </source>
</evidence>
<sequence>MFQDLDATLRAMLGDAAAPGELRDADVSFDVPDKDFNPTRTTVDLFLFEIRENRALRDDAPLRDRVDGGYLLRPAPVRIACTYLATAWSPGAGAVRTDEEHRVLGALLPWLHAHPRIDDRFLRGGLQDPPQVYPLPAEVEPMREGMGQFWTALGIAPRPALPFTVTIGMRAFEQEDQFPAVQAIQAEGVLADRPVLAGRVLNSELAPVPAALVALVGTDREATADRAGRFSFPDVDFGAYVLSVRVADRPEVRASVSYGPDSQVHNVVLPAQ</sequence>
<evidence type="ECO:0000259" key="1">
    <source>
        <dbReference type="Pfam" id="PF14065"/>
    </source>
</evidence>
<protein>
    <submittedName>
        <fullName evidence="2">Pvc16 family protein</fullName>
    </submittedName>
</protein>
<proteinExistence type="predicted"/>
<dbReference type="InterPro" id="IPR025351">
    <property type="entry name" value="Pvc16_N"/>
</dbReference>
<organism evidence="2 3">
    <name type="scientific">Saccharopolyspora rosea</name>
    <dbReference type="NCBI Taxonomy" id="524884"/>
    <lineage>
        <taxon>Bacteria</taxon>
        <taxon>Bacillati</taxon>
        <taxon>Actinomycetota</taxon>
        <taxon>Actinomycetes</taxon>
        <taxon>Pseudonocardiales</taxon>
        <taxon>Pseudonocardiaceae</taxon>
        <taxon>Saccharopolyspora</taxon>
    </lineage>
</organism>
<accession>A0ABW3FQY3</accession>
<reference evidence="3" key="1">
    <citation type="journal article" date="2019" name="Int. J. Syst. Evol. Microbiol.">
        <title>The Global Catalogue of Microorganisms (GCM) 10K type strain sequencing project: providing services to taxonomists for standard genome sequencing and annotation.</title>
        <authorList>
            <consortium name="The Broad Institute Genomics Platform"/>
            <consortium name="The Broad Institute Genome Sequencing Center for Infectious Disease"/>
            <person name="Wu L."/>
            <person name="Ma J."/>
        </authorList>
    </citation>
    <scope>NUCLEOTIDE SEQUENCE [LARGE SCALE GENOMIC DNA]</scope>
    <source>
        <strain evidence="3">CCUG 56401</strain>
    </source>
</reference>